<sequence>MFAFQPPPPFAEMEQIEIADAKVSDFKPIYFTKKYANLYQSKTQPLHYADRILLRANDLVLYLIEDEGRVNRVSAARVWQNLYYPNGEPIGTALVSAKSNETLFNDFYHFSQLDSQGKEHLYYRNQHTLNQTQIRQQLELLSRAEQKGEMWLPERKMIVDFPPHKQFAEHPANGVVSDEFLKSVVSRYARENNAACLFAVAFWMRERRKLPQALLGFQKSAEKNFPHAWLELGLEYLGGEMLDKNLEKATACFRQAAYGGLPLGSYYLALSYIDGIGIEQSDTLALRHMQKAAEGNIHAAYLALALYYRNGSFHHLRPPSSIYHTLTHNETNARKAAELFFQAADKPWVGAPIAMFYLAECYRTGEGLLSDKLYARELYRQASALGDIKYDEIQHAAYYNGEVERLIKVVEDNEKPFAAYLLGRMYWFGEFVEKNKRLAEYYLQIAAKSAHLCAEDASQLLQSAREYWNRTENQIKEEF</sequence>
<gene>
    <name evidence="1" type="ORF">HMPREF9021_01161</name>
</gene>
<dbReference type="STRING" id="641147.HMPREF9021_01161"/>
<evidence type="ECO:0000313" key="1">
    <source>
        <dbReference type="EMBL" id="EFG30933.2"/>
    </source>
</evidence>
<dbReference type="InterPro" id="IPR011990">
    <property type="entry name" value="TPR-like_helical_dom_sf"/>
</dbReference>
<dbReference type="Gene3D" id="1.25.40.10">
    <property type="entry name" value="Tetratricopeptide repeat domain"/>
    <property type="match status" value="2"/>
</dbReference>
<dbReference type="SMART" id="SM00671">
    <property type="entry name" value="SEL1"/>
    <property type="match status" value="4"/>
</dbReference>
<dbReference type="AlphaFoldDB" id="V9HM77"/>
<dbReference type="SUPFAM" id="SSF81901">
    <property type="entry name" value="HCP-like"/>
    <property type="match status" value="1"/>
</dbReference>
<reference evidence="1 2" key="1">
    <citation type="submission" date="2010-03" db="EMBL/GenBank/DDBJ databases">
        <authorList>
            <consortium name="The Broad Institute Genome Sequencing Platform"/>
            <person name="Ward D."/>
            <person name="Earl A."/>
            <person name="Feldgarden M."/>
            <person name="Gevers D."/>
            <person name="Young S."/>
            <person name="Zeng Q."/>
            <person name="Koehrsen M."/>
            <person name="Alvarado L."/>
            <person name="Berlin A.M."/>
            <person name="Borenstein D."/>
            <person name="Chapman S.B."/>
            <person name="Chen Z."/>
            <person name="Engels R."/>
            <person name="Freedman E."/>
            <person name="Gellesch M."/>
            <person name="Goldberg J."/>
            <person name="Griggs A."/>
            <person name="Gujja S."/>
            <person name="Heilman E.R."/>
            <person name="Heiman D.I."/>
            <person name="Hepburn T.A."/>
            <person name="Howarth C."/>
            <person name="Jen D."/>
            <person name="Larson L."/>
            <person name="Mehta T."/>
            <person name="Park D."/>
            <person name="Pearson M."/>
            <person name="Richards J."/>
            <person name="Roberts A."/>
            <person name="Saif S."/>
            <person name="Shea T.D."/>
            <person name="Shenoy N."/>
            <person name="Sisk P."/>
            <person name="Stolte C."/>
            <person name="Sykes S.N."/>
            <person name="Walk T."/>
            <person name="White J."/>
            <person name="Yandava C."/>
            <person name="Izard J."/>
            <person name="Baranova O.V."/>
            <person name="Blanton J.M."/>
            <person name="Tanner A.C."/>
            <person name="Dewhirst F."/>
            <person name="Haas B."/>
            <person name="Nusbaum C."/>
            <person name="Birren B."/>
        </authorList>
    </citation>
    <scope>NUCLEOTIDE SEQUENCE [LARGE SCALE GENOMIC DNA]</scope>
    <source>
        <strain evidence="1 2">ATCC 29453</strain>
    </source>
</reference>
<dbReference type="PANTHER" id="PTHR11102">
    <property type="entry name" value="SEL-1-LIKE PROTEIN"/>
    <property type="match status" value="1"/>
</dbReference>
<accession>V9HM77</accession>
<evidence type="ECO:0000313" key="2">
    <source>
        <dbReference type="Proteomes" id="UP000017813"/>
    </source>
</evidence>
<protein>
    <recommendedName>
        <fullName evidence="3">Sel1 repeat protein</fullName>
    </recommendedName>
</protein>
<proteinExistence type="predicted"/>
<dbReference type="HOGENOM" id="CLU_628187_0_0_4"/>
<keyword evidence="2" id="KW-1185">Reference proteome</keyword>
<dbReference type="eggNOG" id="COG0790">
    <property type="taxonomic scope" value="Bacteria"/>
</dbReference>
<name>V9HM77_9NEIS</name>
<dbReference type="KEGG" id="smur:BWP33_04420"/>
<dbReference type="Pfam" id="PF08238">
    <property type="entry name" value="Sel1"/>
    <property type="match status" value="5"/>
</dbReference>
<organism evidence="1 2">
    <name type="scientific">Simonsiella muelleri ATCC 29453</name>
    <dbReference type="NCBI Taxonomy" id="641147"/>
    <lineage>
        <taxon>Bacteria</taxon>
        <taxon>Pseudomonadati</taxon>
        <taxon>Pseudomonadota</taxon>
        <taxon>Betaproteobacteria</taxon>
        <taxon>Neisseriales</taxon>
        <taxon>Neisseriaceae</taxon>
        <taxon>Simonsiella</taxon>
    </lineage>
</organism>
<dbReference type="Proteomes" id="UP000017813">
    <property type="component" value="Unassembled WGS sequence"/>
</dbReference>
<dbReference type="PANTHER" id="PTHR11102:SF160">
    <property type="entry name" value="ERAD-ASSOCIATED E3 UBIQUITIN-PROTEIN LIGASE COMPONENT HRD3"/>
    <property type="match status" value="1"/>
</dbReference>
<dbReference type="OrthoDB" id="9768004at2"/>
<dbReference type="EMBL" id="ADCY02000024">
    <property type="protein sequence ID" value="EFG30933.2"/>
    <property type="molecule type" value="Genomic_DNA"/>
</dbReference>
<dbReference type="RefSeq" id="WP_002641767.1">
    <property type="nucleotide sequence ID" value="NZ_CP019448.1"/>
</dbReference>
<evidence type="ECO:0008006" key="3">
    <source>
        <dbReference type="Google" id="ProtNLM"/>
    </source>
</evidence>
<dbReference type="InterPro" id="IPR006597">
    <property type="entry name" value="Sel1-like"/>
</dbReference>
<reference evidence="1 2" key="2">
    <citation type="submission" date="2011-10" db="EMBL/GenBank/DDBJ databases">
        <title>The Genome Sequence of Simonsiella muelleri ATCC 29453.</title>
        <authorList>
            <consortium name="The Broad Institute Genome Sequencing Platform"/>
            <consortium name="The Broad Institute Genome Sequencing Center for Infectious Disease"/>
            <person name="Earl A."/>
            <person name="Ward D."/>
            <person name="Feldgarden M."/>
            <person name="Gevers D."/>
            <person name="Izard J."/>
            <person name="Baranova O.V."/>
            <person name="Blanton J.M."/>
            <person name="Tanner A.C."/>
            <person name="Dewhirst F."/>
            <person name="Young S.K."/>
            <person name="Zeng Q."/>
            <person name="Gargeya S."/>
            <person name="Fitzgerald M."/>
            <person name="Haas B."/>
            <person name="Abouelleil A."/>
            <person name="Alvarado L."/>
            <person name="Arachchi H.M."/>
            <person name="Berlin A."/>
            <person name="Brown A."/>
            <person name="Chapman S.B."/>
            <person name="Chen Z."/>
            <person name="Dunbar C."/>
            <person name="Freedman E."/>
            <person name="Gearin G."/>
            <person name="Goldberg J."/>
            <person name="Griggs A."/>
            <person name="Gujja S."/>
            <person name="Heiman D."/>
            <person name="Howarth C."/>
            <person name="Larson L."/>
            <person name="Lui A."/>
            <person name="MacDonald P.J.P."/>
            <person name="Montmayeur A."/>
            <person name="Murphy C."/>
            <person name="Neiman D."/>
            <person name="Pearson M."/>
            <person name="Priest M."/>
            <person name="Roberts A."/>
            <person name="Saif S."/>
            <person name="Shea T."/>
            <person name="Shenoy N."/>
            <person name="Sisk P."/>
            <person name="Stolte C."/>
            <person name="Sykes S."/>
            <person name="Wortman J."/>
            <person name="Nusbaum C."/>
            <person name="Birren B."/>
        </authorList>
    </citation>
    <scope>NUCLEOTIDE SEQUENCE [LARGE SCALE GENOMIC DNA]</scope>
    <source>
        <strain evidence="1 2">ATCC 29453</strain>
    </source>
</reference>
<comment type="caution">
    <text evidence="1">The sequence shown here is derived from an EMBL/GenBank/DDBJ whole genome shotgun (WGS) entry which is preliminary data.</text>
</comment>
<dbReference type="InterPro" id="IPR050767">
    <property type="entry name" value="Sel1_AlgK"/>
</dbReference>